<sequence length="135" mass="15032">MRIGEITRLTGVSKDTVRFYERQGLLDEAPQPGLTNNYKEYSAQALRRIELIGHAKALGFTLKEIAEVIAVWQENALDAQTKRAMLETKIAQIDDKARSMAVLRAGLVDALAKVETGCTDAAPVRVDKNKYKENQ</sequence>
<name>A0ABY8HXA6_9BURK</name>
<evidence type="ECO:0000256" key="1">
    <source>
        <dbReference type="ARBA" id="ARBA00022491"/>
    </source>
</evidence>
<dbReference type="Pfam" id="PF13411">
    <property type="entry name" value="MerR_1"/>
    <property type="match status" value="1"/>
</dbReference>
<dbReference type="PROSITE" id="PS50937">
    <property type="entry name" value="HTH_MERR_2"/>
    <property type="match status" value="1"/>
</dbReference>
<dbReference type="InterPro" id="IPR047057">
    <property type="entry name" value="MerR_fam"/>
</dbReference>
<evidence type="ECO:0000256" key="3">
    <source>
        <dbReference type="ARBA" id="ARBA00023125"/>
    </source>
</evidence>
<proteinExistence type="predicted"/>
<feature type="domain" description="HTH merR-type" evidence="5">
    <location>
        <begin position="1"/>
        <end position="71"/>
    </location>
</feature>
<evidence type="ECO:0000313" key="6">
    <source>
        <dbReference type="EMBL" id="WFR77237.1"/>
    </source>
</evidence>
<keyword evidence="1" id="KW-0678">Repressor</keyword>
<keyword evidence="2" id="KW-0805">Transcription regulation</keyword>
<gene>
    <name evidence="6" type="ORF">P9875_16060</name>
</gene>
<dbReference type="InterPro" id="IPR009061">
    <property type="entry name" value="DNA-bd_dom_put_sf"/>
</dbReference>
<keyword evidence="7" id="KW-1185">Reference proteome</keyword>
<reference evidence="6 7" key="1">
    <citation type="submission" date="2023-04" db="EMBL/GenBank/DDBJ databases">
        <title>Nanopore sequencing of Janthinobacterium from water.</title>
        <authorList>
            <person name="Ciuchcinski K."/>
            <person name="Rokowska A."/>
            <person name="Dziewit L."/>
        </authorList>
    </citation>
    <scope>NUCLEOTIDE SEQUENCE [LARGE SCALE GENOMIC DNA]</scope>
    <source>
        <strain evidence="6 7">DEMB2</strain>
    </source>
</reference>
<dbReference type="GO" id="GO:0003677">
    <property type="term" value="F:DNA binding"/>
    <property type="evidence" value="ECO:0007669"/>
    <property type="project" value="UniProtKB-KW"/>
</dbReference>
<protein>
    <submittedName>
        <fullName evidence="6">MerR family DNA-binding protein</fullName>
    </submittedName>
</protein>
<organism evidence="6 7">
    <name type="scientific">Janthinobacterium rivuli</name>
    <dbReference type="NCBI Taxonomy" id="2751478"/>
    <lineage>
        <taxon>Bacteria</taxon>
        <taxon>Pseudomonadati</taxon>
        <taxon>Pseudomonadota</taxon>
        <taxon>Betaproteobacteria</taxon>
        <taxon>Burkholderiales</taxon>
        <taxon>Oxalobacteraceae</taxon>
        <taxon>Janthinobacterium</taxon>
    </lineage>
</organism>
<dbReference type="SUPFAM" id="SSF46955">
    <property type="entry name" value="Putative DNA-binding domain"/>
    <property type="match status" value="1"/>
</dbReference>
<dbReference type="PANTHER" id="PTHR30204:SF69">
    <property type="entry name" value="MERR-FAMILY TRANSCRIPTIONAL REGULATOR"/>
    <property type="match status" value="1"/>
</dbReference>
<evidence type="ECO:0000259" key="5">
    <source>
        <dbReference type="PROSITE" id="PS50937"/>
    </source>
</evidence>
<dbReference type="InterPro" id="IPR000551">
    <property type="entry name" value="MerR-type_HTH_dom"/>
</dbReference>
<evidence type="ECO:0000256" key="4">
    <source>
        <dbReference type="ARBA" id="ARBA00023163"/>
    </source>
</evidence>
<dbReference type="RefSeq" id="WP_051958548.1">
    <property type="nucleotide sequence ID" value="NZ_CP121464.1"/>
</dbReference>
<dbReference type="SMART" id="SM00422">
    <property type="entry name" value="HTH_MERR"/>
    <property type="match status" value="1"/>
</dbReference>
<keyword evidence="3 6" id="KW-0238">DNA-binding</keyword>
<dbReference type="Proteomes" id="UP001219584">
    <property type="component" value="Chromosome"/>
</dbReference>
<keyword evidence="4" id="KW-0804">Transcription</keyword>
<dbReference type="PANTHER" id="PTHR30204">
    <property type="entry name" value="REDOX-CYCLING DRUG-SENSING TRANSCRIPTIONAL ACTIVATOR SOXR"/>
    <property type="match status" value="1"/>
</dbReference>
<dbReference type="Gene3D" id="1.10.1660.10">
    <property type="match status" value="1"/>
</dbReference>
<dbReference type="EMBL" id="CP121464">
    <property type="protein sequence ID" value="WFR77237.1"/>
    <property type="molecule type" value="Genomic_DNA"/>
</dbReference>
<accession>A0ABY8HXA6</accession>
<evidence type="ECO:0000313" key="7">
    <source>
        <dbReference type="Proteomes" id="UP001219584"/>
    </source>
</evidence>
<evidence type="ECO:0000256" key="2">
    <source>
        <dbReference type="ARBA" id="ARBA00023015"/>
    </source>
</evidence>